<feature type="domain" description="ABC transmembrane type-1" evidence="9">
    <location>
        <begin position="80"/>
        <end position="285"/>
    </location>
</feature>
<dbReference type="PROSITE" id="PS50928">
    <property type="entry name" value="ABC_TM1"/>
    <property type="match status" value="1"/>
</dbReference>
<dbReference type="PANTHER" id="PTHR42929:SF5">
    <property type="entry name" value="ABC TRANSPORTER PERMEASE PROTEIN"/>
    <property type="match status" value="1"/>
</dbReference>
<sequence length="298" mass="32425">MTDVGTERTTRRHSGSGMLFKARPVKVDSQFLLLVPTSVPLMLLAIGVISLVVGSFTSNNELSFAQYQAVLARKDYIETLYRTIWLAGLTTSISLLISYPTAYWIARYPGRRDIFLIILMMPWLVSVVVRTYGWIVILGKKGVISQALMSSGLIAGPLEILFSPTAIVIGLVHVFSPFMILAIVTVLIRLDKSLEEAAASLGAGPFETFRRVLLPLSFPGIVTGSIIVFLMSMGSVVTPLLLGSMRDKMLGAQIYQDVFQLFNFPKAAALAMILCVAALAVVLPLQLLEARAKKSAAS</sequence>
<evidence type="ECO:0000313" key="12">
    <source>
        <dbReference type="Proteomes" id="UP001139012"/>
    </source>
</evidence>
<dbReference type="GO" id="GO:0055085">
    <property type="term" value="P:transmembrane transport"/>
    <property type="evidence" value="ECO:0007669"/>
    <property type="project" value="InterPro"/>
</dbReference>
<organism evidence="10 13">
    <name type="scientific">Bradyrhizobium zhengyangense</name>
    <dbReference type="NCBI Taxonomy" id="2911009"/>
    <lineage>
        <taxon>Bacteria</taxon>
        <taxon>Pseudomonadati</taxon>
        <taxon>Pseudomonadota</taxon>
        <taxon>Alphaproteobacteria</taxon>
        <taxon>Hyphomicrobiales</taxon>
        <taxon>Nitrobacteraceae</taxon>
        <taxon>Bradyrhizobium</taxon>
    </lineage>
</organism>
<accession>A0A9X1RD46</accession>
<keyword evidence="5 8" id="KW-0812">Transmembrane</keyword>
<dbReference type="EMBL" id="JAKLTY010000014">
    <property type="protein sequence ID" value="MCG2629337.1"/>
    <property type="molecule type" value="Genomic_DNA"/>
</dbReference>
<keyword evidence="3 8" id="KW-0813">Transport</keyword>
<comment type="similarity">
    <text evidence="2">Belongs to the binding-protein-dependent transport system permease family. CysTW subfamily.</text>
</comment>
<dbReference type="RefSeq" id="WP_206733165.1">
    <property type="nucleotide sequence ID" value="NZ_JAKLTY010000014.1"/>
</dbReference>
<feature type="transmembrane region" description="Helical" evidence="8">
    <location>
        <begin position="218"/>
        <end position="242"/>
    </location>
</feature>
<dbReference type="Proteomes" id="UP001139054">
    <property type="component" value="Unassembled WGS sequence"/>
</dbReference>
<evidence type="ECO:0000259" key="9">
    <source>
        <dbReference type="PROSITE" id="PS50928"/>
    </source>
</evidence>
<evidence type="ECO:0000313" key="10">
    <source>
        <dbReference type="EMBL" id="MCG2629337.1"/>
    </source>
</evidence>
<evidence type="ECO:0000256" key="5">
    <source>
        <dbReference type="ARBA" id="ARBA00022692"/>
    </source>
</evidence>
<evidence type="ECO:0000256" key="7">
    <source>
        <dbReference type="ARBA" id="ARBA00023136"/>
    </source>
</evidence>
<keyword evidence="7 8" id="KW-0472">Membrane</keyword>
<evidence type="ECO:0000256" key="8">
    <source>
        <dbReference type="RuleBase" id="RU363032"/>
    </source>
</evidence>
<evidence type="ECO:0000256" key="1">
    <source>
        <dbReference type="ARBA" id="ARBA00004651"/>
    </source>
</evidence>
<reference evidence="10" key="1">
    <citation type="submission" date="2022-01" db="EMBL/GenBank/DDBJ databases">
        <title>Genome sequnece data of strain Bradyrhizobium sp. nov.</title>
        <authorList>
            <person name="Zhang J."/>
        </authorList>
    </citation>
    <scope>NUCLEOTIDE SEQUENCE</scope>
    <source>
        <strain evidence="11">WYCCWR 12774</strain>
        <strain evidence="10">WYCCWR 13023</strain>
    </source>
</reference>
<keyword evidence="12" id="KW-1185">Reference proteome</keyword>
<feature type="transmembrane region" description="Helical" evidence="8">
    <location>
        <begin position="166"/>
        <end position="188"/>
    </location>
</feature>
<evidence type="ECO:0000256" key="4">
    <source>
        <dbReference type="ARBA" id="ARBA00022475"/>
    </source>
</evidence>
<evidence type="ECO:0000256" key="2">
    <source>
        <dbReference type="ARBA" id="ARBA00007069"/>
    </source>
</evidence>
<keyword evidence="6 8" id="KW-1133">Transmembrane helix</keyword>
<proteinExistence type="inferred from homology"/>
<dbReference type="PANTHER" id="PTHR42929">
    <property type="entry name" value="INNER MEMBRANE ABC TRANSPORTER PERMEASE PROTEIN YDCU-RELATED-RELATED"/>
    <property type="match status" value="1"/>
</dbReference>
<dbReference type="Proteomes" id="UP001139012">
    <property type="component" value="Unassembled WGS sequence"/>
</dbReference>
<dbReference type="InterPro" id="IPR000515">
    <property type="entry name" value="MetI-like"/>
</dbReference>
<dbReference type="EMBL" id="JAKLUA010000011">
    <property type="protein sequence ID" value="MCG2670851.1"/>
    <property type="molecule type" value="Genomic_DNA"/>
</dbReference>
<feature type="transmembrane region" description="Helical" evidence="8">
    <location>
        <begin position="83"/>
        <end position="102"/>
    </location>
</feature>
<protein>
    <submittedName>
        <fullName evidence="10">ABC transporter permease</fullName>
    </submittedName>
</protein>
<evidence type="ECO:0000256" key="3">
    <source>
        <dbReference type="ARBA" id="ARBA00022448"/>
    </source>
</evidence>
<gene>
    <name evidence="11" type="ORF">L6637_28180</name>
    <name evidence="10" type="ORF">L6654_22125</name>
</gene>
<dbReference type="Gene3D" id="1.10.3720.10">
    <property type="entry name" value="MetI-like"/>
    <property type="match status" value="1"/>
</dbReference>
<dbReference type="InterPro" id="IPR035906">
    <property type="entry name" value="MetI-like_sf"/>
</dbReference>
<dbReference type="SUPFAM" id="SSF161098">
    <property type="entry name" value="MetI-like"/>
    <property type="match status" value="1"/>
</dbReference>
<comment type="caution">
    <text evidence="10">The sequence shown here is derived from an EMBL/GenBank/DDBJ whole genome shotgun (WGS) entry which is preliminary data.</text>
</comment>
<dbReference type="AlphaFoldDB" id="A0A9X1RD46"/>
<dbReference type="CDD" id="cd06261">
    <property type="entry name" value="TM_PBP2"/>
    <property type="match status" value="1"/>
</dbReference>
<evidence type="ECO:0000313" key="13">
    <source>
        <dbReference type="Proteomes" id="UP001139054"/>
    </source>
</evidence>
<evidence type="ECO:0000256" key="6">
    <source>
        <dbReference type="ARBA" id="ARBA00022989"/>
    </source>
</evidence>
<comment type="subcellular location">
    <subcellularLocation>
        <location evidence="1 8">Cell membrane</location>
        <topology evidence="1 8">Multi-pass membrane protein</topology>
    </subcellularLocation>
</comment>
<feature type="transmembrane region" description="Helical" evidence="8">
    <location>
        <begin position="31"/>
        <end position="53"/>
    </location>
</feature>
<name>A0A9X1RD46_9BRAD</name>
<dbReference type="Pfam" id="PF00528">
    <property type="entry name" value="BPD_transp_1"/>
    <property type="match status" value="1"/>
</dbReference>
<dbReference type="GO" id="GO:0005886">
    <property type="term" value="C:plasma membrane"/>
    <property type="evidence" value="ECO:0007669"/>
    <property type="project" value="UniProtKB-SubCell"/>
</dbReference>
<evidence type="ECO:0000313" key="11">
    <source>
        <dbReference type="EMBL" id="MCG2670851.1"/>
    </source>
</evidence>
<keyword evidence="4" id="KW-1003">Cell membrane</keyword>
<feature type="transmembrane region" description="Helical" evidence="8">
    <location>
        <begin position="114"/>
        <end position="135"/>
    </location>
</feature>
<feature type="transmembrane region" description="Helical" evidence="8">
    <location>
        <begin position="267"/>
        <end position="288"/>
    </location>
</feature>